<dbReference type="InterPro" id="IPR043129">
    <property type="entry name" value="ATPase_NBD"/>
</dbReference>
<evidence type="ECO:0000313" key="2">
    <source>
        <dbReference type="Proteomes" id="UP000237673"/>
    </source>
</evidence>
<reference evidence="1 2" key="1">
    <citation type="submission" date="2018-01" db="EMBL/GenBank/DDBJ databases">
        <title>Complete and assembled Genome of Pantoea calida DSM22759T.</title>
        <authorList>
            <person name="Stevens M.J.A."/>
            <person name="Zurfluh K."/>
            <person name="Stephan R."/>
        </authorList>
    </citation>
    <scope>NUCLEOTIDE SEQUENCE [LARGE SCALE GENOMIC DNA]</scope>
    <source>
        <strain evidence="1 2">DSM 22759</strain>
    </source>
</reference>
<dbReference type="Gene3D" id="3.30.1490.300">
    <property type="match status" value="1"/>
</dbReference>
<dbReference type="InterPro" id="IPR005883">
    <property type="entry name" value="PilM"/>
</dbReference>
<sequence length="278" mass="30872">MAFQKWQVGLDIQNGQLCALGIQRRRHGWQLRHWWRHALPHDTLSHGALQGSPQLIALLRHWRRQLPRSVSLRVGFPSQAVLQRYLPAPVQTLREPALGRYAAAAAERLFPLASSELALDYRDVSLPQRHLCLTAARRSVLQQWLSTLKQAGLTPDVVELTCGALVTVGKLMRLPEDAALIHQLSDHWLWYMPAQPEAVSGWAPGTLSMESEALAQILPGARHLWFSASLSGETLAGMQPLQPLSLLQLMQPPLPDSSGCFTLALGLALRAEDCYECA</sequence>
<proteinExistence type="predicted"/>
<organism evidence="1 2">
    <name type="scientific">Mixta calida</name>
    <dbReference type="NCBI Taxonomy" id="665913"/>
    <lineage>
        <taxon>Bacteria</taxon>
        <taxon>Pseudomonadati</taxon>
        <taxon>Pseudomonadota</taxon>
        <taxon>Gammaproteobacteria</taxon>
        <taxon>Enterobacterales</taxon>
        <taxon>Erwiniaceae</taxon>
        <taxon>Mixta</taxon>
    </lineage>
</organism>
<protein>
    <submittedName>
        <fullName evidence="1">Pilus assembly protein</fullName>
    </submittedName>
</protein>
<dbReference type="Pfam" id="PF11104">
    <property type="entry name" value="PilM_2"/>
    <property type="match status" value="1"/>
</dbReference>
<accession>A0ABM6RWS0</accession>
<name>A0ABM6RWS0_9GAMM</name>
<dbReference type="Proteomes" id="UP000237673">
    <property type="component" value="Chromosome"/>
</dbReference>
<dbReference type="GeneID" id="84631695"/>
<dbReference type="Gene3D" id="3.30.420.40">
    <property type="match status" value="1"/>
</dbReference>
<gene>
    <name evidence="1" type="ORF">C2E16_01865</name>
</gene>
<dbReference type="SUPFAM" id="SSF53067">
    <property type="entry name" value="Actin-like ATPase domain"/>
    <property type="match status" value="1"/>
</dbReference>
<keyword evidence="2" id="KW-1185">Reference proteome</keyword>
<evidence type="ECO:0000313" key="1">
    <source>
        <dbReference type="EMBL" id="AUY23778.1"/>
    </source>
</evidence>
<dbReference type="EMBL" id="CP026378">
    <property type="protein sequence ID" value="AUY23778.1"/>
    <property type="molecule type" value="Genomic_DNA"/>
</dbReference>
<dbReference type="RefSeq" id="WP_038629706.1">
    <property type="nucleotide sequence ID" value="NZ_CAXOMJ010000002.1"/>
</dbReference>